<organism evidence="1 2">
    <name type="scientific">Verruconis gallopava</name>
    <dbReference type="NCBI Taxonomy" id="253628"/>
    <lineage>
        <taxon>Eukaryota</taxon>
        <taxon>Fungi</taxon>
        <taxon>Dikarya</taxon>
        <taxon>Ascomycota</taxon>
        <taxon>Pezizomycotina</taxon>
        <taxon>Dothideomycetes</taxon>
        <taxon>Pleosporomycetidae</taxon>
        <taxon>Venturiales</taxon>
        <taxon>Sympoventuriaceae</taxon>
        <taxon>Verruconis</taxon>
    </lineage>
</organism>
<keyword evidence="2" id="KW-1185">Reference proteome</keyword>
<gene>
    <name evidence="1" type="ORF">PV09_02595</name>
</gene>
<evidence type="ECO:0008006" key="3">
    <source>
        <dbReference type="Google" id="ProtNLM"/>
    </source>
</evidence>
<dbReference type="PANTHER" id="PTHR43431:SF7">
    <property type="entry name" value="OXIDOREDUCTASE, SHORT CHAIN DEHYDROGENASE_REDUCTASE FAMILY (AFU_ORTHOLOGUE AFUA_5G14000)"/>
    <property type="match status" value="1"/>
</dbReference>
<dbReference type="Pfam" id="PF00106">
    <property type="entry name" value="adh_short"/>
    <property type="match status" value="1"/>
</dbReference>
<dbReference type="PANTHER" id="PTHR43431">
    <property type="entry name" value="OXIDOREDUCTASE, SHORT CHAIN DEHYDROGENASE/REDUCTASE FAMILY (AFU_ORTHOLOGUE AFUA_5G14000)"/>
    <property type="match status" value="1"/>
</dbReference>
<dbReference type="VEuPathDB" id="FungiDB:PV09_02595"/>
<dbReference type="EMBL" id="KN847534">
    <property type="protein sequence ID" value="KIW06931.1"/>
    <property type="molecule type" value="Genomic_DNA"/>
</dbReference>
<dbReference type="InterPro" id="IPR036291">
    <property type="entry name" value="NAD(P)-bd_dom_sf"/>
</dbReference>
<dbReference type="Proteomes" id="UP000053259">
    <property type="component" value="Unassembled WGS sequence"/>
</dbReference>
<proteinExistence type="predicted"/>
<dbReference type="HOGENOM" id="CLU_010194_17_0_1"/>
<dbReference type="OrthoDB" id="5399006at2759"/>
<name>A0A0D1XVZ1_9PEZI</name>
<dbReference type="PRINTS" id="PR00081">
    <property type="entry name" value="GDHRDH"/>
</dbReference>
<sequence>MASKAIAIIAGVGAGTGAAVARKFAASYPVVLIARNPDNYESLAREINSNGGKALGISADVANAKSIKAATEAIKKEFGDDVTAAAAIFNASGSFVRKPFLELTEDEFMAGLEVSGRGAFNFSSAFLPLLLKTVHSNPKYPPALIFTGATASVKANAMMSSFATGKFALRALSSSLAKEFGPQGVHVSHAIIDGVIDIPRTKDWMKDAPPDAKISADAIADSYWYLHTQPRSAWIWEVDIRPYVEKW</sequence>
<accession>A0A0D1XVZ1</accession>
<dbReference type="InterPro" id="IPR002347">
    <property type="entry name" value="SDR_fam"/>
</dbReference>
<dbReference type="RefSeq" id="XP_016216800.1">
    <property type="nucleotide sequence ID" value="XM_016355664.1"/>
</dbReference>
<reference evidence="1 2" key="1">
    <citation type="submission" date="2015-01" db="EMBL/GenBank/DDBJ databases">
        <title>The Genome Sequence of Ochroconis gallopava CBS43764.</title>
        <authorList>
            <consortium name="The Broad Institute Genomics Platform"/>
            <person name="Cuomo C."/>
            <person name="de Hoog S."/>
            <person name="Gorbushina A."/>
            <person name="Stielow B."/>
            <person name="Teixiera M."/>
            <person name="Abouelleil A."/>
            <person name="Chapman S.B."/>
            <person name="Priest M."/>
            <person name="Young S.K."/>
            <person name="Wortman J."/>
            <person name="Nusbaum C."/>
            <person name="Birren B."/>
        </authorList>
    </citation>
    <scope>NUCLEOTIDE SEQUENCE [LARGE SCALE GENOMIC DNA]</scope>
    <source>
        <strain evidence="1 2">CBS 43764</strain>
    </source>
</reference>
<protein>
    <recommendedName>
        <fullName evidence="3">7-alpha-hydroxysteroid dehydrogenase</fullName>
    </recommendedName>
</protein>
<dbReference type="AlphaFoldDB" id="A0A0D1XVZ1"/>
<dbReference type="GeneID" id="27310568"/>
<dbReference type="Gene3D" id="3.40.50.720">
    <property type="entry name" value="NAD(P)-binding Rossmann-like Domain"/>
    <property type="match status" value="1"/>
</dbReference>
<dbReference type="STRING" id="253628.A0A0D1XVZ1"/>
<dbReference type="InParanoid" id="A0A0D1XVZ1"/>
<dbReference type="SUPFAM" id="SSF51735">
    <property type="entry name" value="NAD(P)-binding Rossmann-fold domains"/>
    <property type="match status" value="1"/>
</dbReference>
<evidence type="ECO:0000313" key="1">
    <source>
        <dbReference type="EMBL" id="KIW06931.1"/>
    </source>
</evidence>
<evidence type="ECO:0000313" key="2">
    <source>
        <dbReference type="Proteomes" id="UP000053259"/>
    </source>
</evidence>